<dbReference type="EMBL" id="LSRQ01007132">
    <property type="protein sequence ID" value="OAY65233.1"/>
    <property type="molecule type" value="Genomic_DNA"/>
</dbReference>
<comment type="caution">
    <text evidence="4">The sequence shown here is derived from an EMBL/GenBank/DDBJ whole genome shotgun (WGS) entry which is preliminary data.</text>
</comment>
<evidence type="ECO:0000256" key="2">
    <source>
        <dbReference type="ARBA" id="ARBA00022946"/>
    </source>
</evidence>
<feature type="repeat" description="PPR" evidence="3">
    <location>
        <begin position="180"/>
        <end position="210"/>
    </location>
</feature>
<dbReference type="AlphaFoldDB" id="A0A199UKI5"/>
<dbReference type="GO" id="GO:0005737">
    <property type="term" value="C:cytoplasm"/>
    <property type="evidence" value="ECO:0007669"/>
    <property type="project" value="UniProtKB-ARBA"/>
</dbReference>
<dbReference type="SUPFAM" id="SSF48452">
    <property type="entry name" value="TPR-like"/>
    <property type="match status" value="1"/>
</dbReference>
<dbReference type="InterPro" id="IPR046960">
    <property type="entry name" value="PPR_At4g14850-like_plant"/>
</dbReference>
<dbReference type="Pfam" id="PF01535">
    <property type="entry name" value="PPR"/>
    <property type="match status" value="3"/>
</dbReference>
<dbReference type="PANTHER" id="PTHR47926:SF453">
    <property type="entry name" value="PENTATRICOPEPTIDE REPEAT (PPR) SUPERFAMILY PROTEIN"/>
    <property type="match status" value="1"/>
</dbReference>
<gene>
    <name evidence="4" type="ORF">ACMD2_23573</name>
</gene>
<dbReference type="NCBIfam" id="TIGR00756">
    <property type="entry name" value="PPR"/>
    <property type="match status" value="4"/>
</dbReference>
<evidence type="ECO:0000313" key="5">
    <source>
        <dbReference type="Proteomes" id="UP000092600"/>
    </source>
</evidence>
<proteinExistence type="predicted"/>
<keyword evidence="2" id="KW-0809">Transit peptide</keyword>
<dbReference type="GO" id="GO:0003723">
    <property type="term" value="F:RNA binding"/>
    <property type="evidence" value="ECO:0007669"/>
    <property type="project" value="InterPro"/>
</dbReference>
<dbReference type="GO" id="GO:0016556">
    <property type="term" value="P:mRNA modification"/>
    <property type="evidence" value="ECO:0007669"/>
    <property type="project" value="UniProtKB-ARBA"/>
</dbReference>
<dbReference type="PROSITE" id="PS51375">
    <property type="entry name" value="PPR"/>
    <property type="match status" value="3"/>
</dbReference>
<evidence type="ECO:0000256" key="3">
    <source>
        <dbReference type="PROSITE-ProRule" id="PRU00708"/>
    </source>
</evidence>
<evidence type="ECO:0000313" key="4">
    <source>
        <dbReference type="EMBL" id="OAY65233.1"/>
    </source>
</evidence>
<reference evidence="4 5" key="1">
    <citation type="journal article" date="2016" name="DNA Res.">
        <title>The draft genome of MD-2 pineapple using hybrid error correction of long reads.</title>
        <authorList>
            <person name="Redwan R.M."/>
            <person name="Saidin A."/>
            <person name="Kumar S.V."/>
        </authorList>
    </citation>
    <scope>NUCLEOTIDE SEQUENCE [LARGE SCALE GENOMIC DNA]</scope>
    <source>
        <strain evidence="5">cv. MD2</strain>
        <tissue evidence="4">Leaf</tissue>
    </source>
</reference>
<sequence>MPGRLTAPSSYHRHVVCLLERCAHIGQVKQLQAHVITSGGGQSQFLSFKLLRFCSLVLSDLPHASLIFRSLPAPNVFLYSAMLSSLLSPPAAAGAAAALELFNRLRRLGRPRPNEFVYPLVLRACADRPDPSMLRSIHSHLLKTGFDAYGVVQTSLLDCYARRADLATARLLFDRLPERNVVSWTALITGFVRVGLVGNALLLFEEMPAERDVPSWNAVITGCTQNGLFSEAVELFCRMVVEGVKPNHTTVSCILSACGHLGMLRVGKLVHSYVCRSQLGLTPFVSNSLLDMYGRCGNLKEAQWIFDVSSDRSLIAWNSLINCFALHGHCERAIAAFDNMKLERIEPDEITFVGLLNACTHGGLVQRGLQYFDSMNADHKIEPKIEHYGCIVDLLGRAGRFEDAMNIVKDMKVEPDEVVWGSLLHSCRLHGNMMLAEFAITRLLETDPTNTDYGQMLANLYSQRGMWEEVRKVRKVMKEVGGKKLPGCSWIEVNRKTHQFYSGDKSCRGAEEIYKVLEDLVELMEG</sequence>
<dbReference type="InterPro" id="IPR002885">
    <property type="entry name" value="PPR_rpt"/>
</dbReference>
<accession>A0A199UKI5</accession>
<dbReference type="Gene3D" id="1.25.40.10">
    <property type="entry name" value="Tetratricopeptide repeat domain"/>
    <property type="match status" value="3"/>
</dbReference>
<feature type="repeat" description="PPR" evidence="3">
    <location>
        <begin position="212"/>
        <end position="246"/>
    </location>
</feature>
<protein>
    <submittedName>
        <fullName evidence="4">Pentatricopeptide repeat-containing protein</fullName>
    </submittedName>
</protein>
<dbReference type="FunFam" id="1.25.40.10:FF:000277">
    <property type="entry name" value="Pentatricopeptide repeat-containing protein, mitochondrial"/>
    <property type="match status" value="1"/>
</dbReference>
<feature type="repeat" description="PPR" evidence="3">
    <location>
        <begin position="313"/>
        <end position="347"/>
    </location>
</feature>
<name>A0A199UKI5_ANACO</name>
<keyword evidence="1" id="KW-0677">Repeat</keyword>
<dbReference type="PANTHER" id="PTHR47926">
    <property type="entry name" value="PENTATRICOPEPTIDE REPEAT-CONTAINING PROTEIN"/>
    <property type="match status" value="1"/>
</dbReference>
<organism evidence="4 5">
    <name type="scientific">Ananas comosus</name>
    <name type="common">Pineapple</name>
    <name type="synonym">Ananas ananas</name>
    <dbReference type="NCBI Taxonomy" id="4615"/>
    <lineage>
        <taxon>Eukaryota</taxon>
        <taxon>Viridiplantae</taxon>
        <taxon>Streptophyta</taxon>
        <taxon>Embryophyta</taxon>
        <taxon>Tracheophyta</taxon>
        <taxon>Spermatophyta</taxon>
        <taxon>Magnoliopsida</taxon>
        <taxon>Liliopsida</taxon>
        <taxon>Poales</taxon>
        <taxon>Bromeliaceae</taxon>
        <taxon>Bromelioideae</taxon>
        <taxon>Ananas</taxon>
    </lineage>
</organism>
<dbReference type="Pfam" id="PF20431">
    <property type="entry name" value="E_motif"/>
    <property type="match status" value="1"/>
</dbReference>
<evidence type="ECO:0000256" key="1">
    <source>
        <dbReference type="ARBA" id="ARBA00022737"/>
    </source>
</evidence>
<dbReference type="InterPro" id="IPR046848">
    <property type="entry name" value="E_motif"/>
</dbReference>
<dbReference type="Pfam" id="PF13041">
    <property type="entry name" value="PPR_2"/>
    <property type="match status" value="2"/>
</dbReference>
<dbReference type="InterPro" id="IPR011990">
    <property type="entry name" value="TPR-like_helical_dom_sf"/>
</dbReference>
<dbReference type="Proteomes" id="UP000092600">
    <property type="component" value="Unassembled WGS sequence"/>
</dbReference>